<sequence>MDAEGAICVKLDRRYENISELKTTNAVVEENLRHLCDYKMSIAGINEDEEYIDQDLLFDMYLDFMCSCRLAFKSGTSKKFWAFWRASIRFARLQSETPFEQILQKYNRQQISEKIRLKCNGLILNMLEPMQDQYCSIQIDAAKILFYHVAIAVIVFPFLSTKPFFPTSYIGSGRKVNYLDFGVRLFNLLQSRGI</sequence>
<keyword evidence="1" id="KW-1133">Transmembrane helix</keyword>
<comment type="caution">
    <text evidence="2">The sequence shown here is derived from an EMBL/GenBank/DDBJ whole genome shotgun (WGS) entry which is preliminary data.</text>
</comment>
<keyword evidence="1" id="KW-0812">Transmembrane</keyword>
<dbReference type="EMBL" id="SNRW01026722">
    <property type="protein sequence ID" value="KAA6360596.1"/>
    <property type="molecule type" value="Genomic_DNA"/>
</dbReference>
<feature type="transmembrane region" description="Helical" evidence="1">
    <location>
        <begin position="145"/>
        <end position="165"/>
    </location>
</feature>
<proteinExistence type="predicted"/>
<evidence type="ECO:0000256" key="1">
    <source>
        <dbReference type="SAM" id="Phobius"/>
    </source>
</evidence>
<evidence type="ECO:0000313" key="2">
    <source>
        <dbReference type="EMBL" id="KAA6360596.1"/>
    </source>
</evidence>
<keyword evidence="1" id="KW-0472">Membrane</keyword>
<gene>
    <name evidence="2" type="ORF">EZS28_043878</name>
</gene>
<reference evidence="2 3" key="1">
    <citation type="submission" date="2019-03" db="EMBL/GenBank/DDBJ databases">
        <title>Single cell metagenomics reveals metabolic interactions within the superorganism composed of flagellate Streblomastix strix and complex community of Bacteroidetes bacteria on its surface.</title>
        <authorList>
            <person name="Treitli S.C."/>
            <person name="Kolisko M."/>
            <person name="Husnik F."/>
            <person name="Keeling P."/>
            <person name="Hampl V."/>
        </authorList>
    </citation>
    <scope>NUCLEOTIDE SEQUENCE [LARGE SCALE GENOMIC DNA]</scope>
    <source>
        <strain evidence="2">ST1C</strain>
    </source>
</reference>
<organism evidence="2 3">
    <name type="scientific">Streblomastix strix</name>
    <dbReference type="NCBI Taxonomy" id="222440"/>
    <lineage>
        <taxon>Eukaryota</taxon>
        <taxon>Metamonada</taxon>
        <taxon>Preaxostyla</taxon>
        <taxon>Oxymonadida</taxon>
        <taxon>Streblomastigidae</taxon>
        <taxon>Streblomastix</taxon>
    </lineage>
</organism>
<protein>
    <submittedName>
        <fullName evidence="2">Uncharacterized protein</fullName>
    </submittedName>
</protein>
<dbReference type="Proteomes" id="UP000324800">
    <property type="component" value="Unassembled WGS sequence"/>
</dbReference>
<evidence type="ECO:0000313" key="3">
    <source>
        <dbReference type="Proteomes" id="UP000324800"/>
    </source>
</evidence>
<name>A0A5J4TQ57_9EUKA</name>
<dbReference type="AlphaFoldDB" id="A0A5J4TQ57"/>
<accession>A0A5J4TQ57</accession>